<evidence type="ECO:0000256" key="4">
    <source>
        <dbReference type="ARBA" id="ARBA00022695"/>
    </source>
</evidence>
<dbReference type="InterPro" id="IPR051161">
    <property type="entry name" value="Mannose-6P_isomerase_type2"/>
</dbReference>
<dbReference type="EMBL" id="CP030032">
    <property type="protein sequence ID" value="AWV89059.1"/>
    <property type="molecule type" value="Genomic_DNA"/>
</dbReference>
<gene>
    <name evidence="10" type="ORF">DN745_06805</name>
</gene>
<evidence type="ECO:0000259" key="8">
    <source>
        <dbReference type="Pfam" id="PF00483"/>
    </source>
</evidence>
<dbReference type="RefSeq" id="WP_111333251.1">
    <property type="nucleotide sequence ID" value="NZ_CP030032.1"/>
</dbReference>
<keyword evidence="4 10" id="KW-0548">Nucleotidyltransferase</keyword>
<dbReference type="PANTHER" id="PTHR46390">
    <property type="entry name" value="MANNOSE-1-PHOSPHATE GUANYLYLTRANSFERASE"/>
    <property type="match status" value="1"/>
</dbReference>
<dbReference type="GO" id="GO:0005525">
    <property type="term" value="F:GTP binding"/>
    <property type="evidence" value="ECO:0007669"/>
    <property type="project" value="UniProtKB-KW"/>
</dbReference>
<evidence type="ECO:0000256" key="2">
    <source>
        <dbReference type="ARBA" id="ARBA00012387"/>
    </source>
</evidence>
<dbReference type="PANTHER" id="PTHR46390:SF1">
    <property type="entry name" value="MANNOSE-1-PHOSPHATE GUANYLYLTRANSFERASE"/>
    <property type="match status" value="1"/>
</dbReference>
<accession>A0A2Z4FJF2</accession>
<dbReference type="Pfam" id="PF22640">
    <property type="entry name" value="ManC_GMP_beta-helix"/>
    <property type="match status" value="1"/>
</dbReference>
<sequence length="354" mass="38572">MIGIVLAGGSGTRFWPMSRKLRPKQLVSLWDDKPMIAATIDRLAGVSSRDKTFVVLGEHLVDATRAALPGVEFIVEPCPRNTAPAIGLAAVFAQHRFGDEPIGIFPADHAIGRRGVGGLANFERCLKQAEEQAEAGHLVTLGITPTSPETGYGYIHYTESDAPAHPVREFVEKPSRAVAQQYLESGDYVWNSGIFVFKPSVLLAEMKRQLPEMHEAMMEIAAALGTDEEAATIDRCFSKTRGISIDYGVMENAANVVVIPATFHWSDVGHWDAVDVVSEVDPKGNVVEADALLLDVSDSVIYSQKRDRLIAVCGVDDLVVVDTDDALLIIDRKRAQDVKKLVEALKEAGRDDLL</sequence>
<dbReference type="SUPFAM" id="SSF159283">
    <property type="entry name" value="Guanosine diphospho-D-mannose pyrophosphorylase/mannose-6-phosphate isomerase linker domain"/>
    <property type="match status" value="1"/>
</dbReference>
<dbReference type="FunFam" id="3.90.550.10:FF:000046">
    <property type="entry name" value="Mannose-1-phosphate guanylyltransferase (GDP)"/>
    <property type="match status" value="1"/>
</dbReference>
<evidence type="ECO:0000313" key="11">
    <source>
        <dbReference type="Proteomes" id="UP000249799"/>
    </source>
</evidence>
<dbReference type="EC" id="2.7.7.13" evidence="2"/>
<dbReference type="OrthoDB" id="9806359at2"/>
<dbReference type="InterPro" id="IPR029044">
    <property type="entry name" value="Nucleotide-diphossugar_trans"/>
</dbReference>
<comment type="similarity">
    <text evidence="1">Belongs to the mannose-6-phosphate isomerase type 2 family.</text>
</comment>
<evidence type="ECO:0000256" key="1">
    <source>
        <dbReference type="ARBA" id="ARBA00006115"/>
    </source>
</evidence>
<dbReference type="AlphaFoldDB" id="A0A2Z4FJF2"/>
<reference evidence="10 11" key="1">
    <citation type="submission" date="2018-06" db="EMBL/GenBank/DDBJ databases">
        <title>Lujinxingia sediminis gen. nov. sp. nov., a new facultative anaerobic member of the class Deltaproteobacteria, and proposal of Lujinxingaceae fam. nov.</title>
        <authorList>
            <person name="Guo L.-Y."/>
            <person name="Li C.-M."/>
            <person name="Wang S."/>
            <person name="Du Z.-J."/>
        </authorList>
    </citation>
    <scope>NUCLEOTIDE SEQUENCE [LARGE SCALE GENOMIC DNA]</scope>
    <source>
        <strain evidence="10 11">FA350</strain>
    </source>
</reference>
<comment type="catalytic activity">
    <reaction evidence="7">
        <text>alpha-D-mannose 1-phosphate + GTP + H(+) = GDP-alpha-D-mannose + diphosphate</text>
        <dbReference type="Rhea" id="RHEA:15229"/>
        <dbReference type="ChEBI" id="CHEBI:15378"/>
        <dbReference type="ChEBI" id="CHEBI:33019"/>
        <dbReference type="ChEBI" id="CHEBI:37565"/>
        <dbReference type="ChEBI" id="CHEBI:57527"/>
        <dbReference type="ChEBI" id="CHEBI:58409"/>
        <dbReference type="EC" id="2.7.7.13"/>
    </reaction>
</comment>
<protein>
    <recommendedName>
        <fullName evidence="2">mannose-1-phosphate guanylyltransferase</fullName>
        <ecNumber evidence="2">2.7.7.13</ecNumber>
    </recommendedName>
</protein>
<keyword evidence="6" id="KW-0342">GTP-binding</keyword>
<dbReference type="GO" id="GO:0009298">
    <property type="term" value="P:GDP-mannose biosynthetic process"/>
    <property type="evidence" value="ECO:0007669"/>
    <property type="project" value="TreeGrafter"/>
</dbReference>
<evidence type="ECO:0000256" key="6">
    <source>
        <dbReference type="ARBA" id="ARBA00023134"/>
    </source>
</evidence>
<keyword evidence="5" id="KW-0547">Nucleotide-binding</keyword>
<feature type="domain" description="Nucleotidyl transferase" evidence="8">
    <location>
        <begin position="3"/>
        <end position="274"/>
    </location>
</feature>
<dbReference type="SUPFAM" id="SSF53448">
    <property type="entry name" value="Nucleotide-diphospho-sugar transferases"/>
    <property type="match status" value="1"/>
</dbReference>
<dbReference type="Pfam" id="PF00483">
    <property type="entry name" value="NTP_transferase"/>
    <property type="match status" value="1"/>
</dbReference>
<dbReference type="InterPro" id="IPR054566">
    <property type="entry name" value="ManC/GMP-like_b-helix"/>
</dbReference>
<dbReference type="Gene3D" id="3.90.550.10">
    <property type="entry name" value="Spore Coat Polysaccharide Biosynthesis Protein SpsA, Chain A"/>
    <property type="match status" value="1"/>
</dbReference>
<name>A0A2Z4FJF2_9DELT</name>
<evidence type="ECO:0000256" key="3">
    <source>
        <dbReference type="ARBA" id="ARBA00022679"/>
    </source>
</evidence>
<dbReference type="KEGG" id="bsed:DN745_06805"/>
<dbReference type="GO" id="GO:0004475">
    <property type="term" value="F:mannose-1-phosphate guanylyltransferase (GTP) activity"/>
    <property type="evidence" value="ECO:0007669"/>
    <property type="project" value="UniProtKB-EC"/>
</dbReference>
<dbReference type="InterPro" id="IPR005835">
    <property type="entry name" value="NTP_transferase_dom"/>
</dbReference>
<evidence type="ECO:0000256" key="7">
    <source>
        <dbReference type="ARBA" id="ARBA00047343"/>
    </source>
</evidence>
<proteinExistence type="inferred from homology"/>
<evidence type="ECO:0000313" key="10">
    <source>
        <dbReference type="EMBL" id="AWV89059.1"/>
    </source>
</evidence>
<organism evidence="10 11">
    <name type="scientific">Bradymonas sediminis</name>
    <dbReference type="NCBI Taxonomy" id="1548548"/>
    <lineage>
        <taxon>Bacteria</taxon>
        <taxon>Deltaproteobacteria</taxon>
        <taxon>Bradymonadales</taxon>
        <taxon>Bradymonadaceae</taxon>
        <taxon>Bradymonas</taxon>
    </lineage>
</organism>
<dbReference type="InterPro" id="IPR049577">
    <property type="entry name" value="GMPP_N"/>
</dbReference>
<keyword evidence="3 10" id="KW-0808">Transferase</keyword>
<evidence type="ECO:0000256" key="5">
    <source>
        <dbReference type="ARBA" id="ARBA00022741"/>
    </source>
</evidence>
<keyword evidence="11" id="KW-1185">Reference proteome</keyword>
<feature type="domain" description="MannoseP isomerase/GMP-like beta-helix" evidence="9">
    <location>
        <begin position="293"/>
        <end position="345"/>
    </location>
</feature>
<dbReference type="Proteomes" id="UP000249799">
    <property type="component" value="Chromosome"/>
</dbReference>
<evidence type="ECO:0000259" key="9">
    <source>
        <dbReference type="Pfam" id="PF22640"/>
    </source>
</evidence>
<dbReference type="CDD" id="cd02509">
    <property type="entry name" value="GDP-M1P_Guanylyltransferase"/>
    <property type="match status" value="1"/>
</dbReference>